<dbReference type="Pfam" id="PF00874">
    <property type="entry name" value="PRD"/>
    <property type="match status" value="1"/>
</dbReference>
<dbReference type="InterPro" id="IPR036388">
    <property type="entry name" value="WH-like_DNA-bd_sf"/>
</dbReference>
<dbReference type="InterPro" id="IPR016152">
    <property type="entry name" value="PTrfase/Anion_transptr"/>
</dbReference>
<name>A0A1I0F823_9GAMM</name>
<dbReference type="Gene3D" id="1.10.10.10">
    <property type="entry name" value="Winged helix-like DNA-binding domain superfamily/Winged helix DNA-binding domain"/>
    <property type="match status" value="1"/>
</dbReference>
<dbReference type="RefSeq" id="WP_093322088.1">
    <property type="nucleotide sequence ID" value="NZ_FOHV01000036.1"/>
</dbReference>
<evidence type="ECO:0000313" key="8">
    <source>
        <dbReference type="Proteomes" id="UP000242642"/>
    </source>
</evidence>
<dbReference type="AlphaFoldDB" id="A0A1I0F823"/>
<evidence type="ECO:0000256" key="4">
    <source>
        <dbReference type="ARBA" id="ARBA00023163"/>
    </source>
</evidence>
<dbReference type="PANTHER" id="PTHR30185">
    <property type="entry name" value="CRYPTIC BETA-GLUCOSIDE BGL OPERON ANTITERMINATOR"/>
    <property type="match status" value="1"/>
</dbReference>
<dbReference type="InterPro" id="IPR036634">
    <property type="entry name" value="PRD_sf"/>
</dbReference>
<evidence type="ECO:0000259" key="6">
    <source>
        <dbReference type="PROSITE" id="PS51372"/>
    </source>
</evidence>
<evidence type="ECO:0000259" key="5">
    <source>
        <dbReference type="PROSITE" id="PS51094"/>
    </source>
</evidence>
<dbReference type="PANTHER" id="PTHR30185:SF12">
    <property type="entry name" value="TRANSCRIPTIONAL REGULATOR MANR"/>
    <property type="match status" value="1"/>
</dbReference>
<dbReference type="Proteomes" id="UP000242642">
    <property type="component" value="Unassembled WGS sequence"/>
</dbReference>
<keyword evidence="2" id="KW-0805">Transcription regulation</keyword>
<evidence type="ECO:0000313" key="7">
    <source>
        <dbReference type="EMBL" id="SET53592.1"/>
    </source>
</evidence>
<dbReference type="Gene3D" id="3.40.930.10">
    <property type="entry name" value="Mannitol-specific EII, Chain A"/>
    <property type="match status" value="1"/>
</dbReference>
<proteinExistence type="predicted"/>
<dbReference type="EMBL" id="FOHV01000036">
    <property type="protein sequence ID" value="SET53592.1"/>
    <property type="molecule type" value="Genomic_DNA"/>
</dbReference>
<dbReference type="Pfam" id="PF00359">
    <property type="entry name" value="PTS_EIIA_2"/>
    <property type="match status" value="1"/>
</dbReference>
<dbReference type="SUPFAM" id="SSF63520">
    <property type="entry name" value="PTS-regulatory domain, PRD"/>
    <property type="match status" value="2"/>
</dbReference>
<dbReference type="InterPro" id="IPR007737">
    <property type="entry name" value="Mga_HTH"/>
</dbReference>
<dbReference type="Pfam" id="PF05043">
    <property type="entry name" value="Mga"/>
    <property type="match status" value="1"/>
</dbReference>
<keyword evidence="3" id="KW-0010">Activator</keyword>
<dbReference type="SUPFAM" id="SSF55804">
    <property type="entry name" value="Phoshotransferase/anion transport protein"/>
    <property type="match status" value="1"/>
</dbReference>
<dbReference type="GO" id="GO:0006355">
    <property type="term" value="P:regulation of DNA-templated transcription"/>
    <property type="evidence" value="ECO:0007669"/>
    <property type="project" value="InterPro"/>
</dbReference>
<accession>A0A1I0F823</accession>
<sequence length="644" mass="73943">MNTKLIQLISTISKFEPPVTAKKLGLALNVSPRTIKNYVSAINTKYAGMIKATSQGYEPDTHAIKSFLASQSPIVSMNSNERVNWILTTLLKNTGPDKIKIDIDYFSELLFISEESIRKDLFEVRQKLQHYDLHLVTENSSYTIRGEELNKRKLFSTLLNQEFSANLFNFTSIKTFFPNYDIDNLSIMIIEKCKLFGYSINEYALLGLIIDILISIDRISLGKQIDVQPTHCPDLFGEREKTLATAILYDIESLFSISFNQAEIFEFNAILANCLLRVDYQNIDLITVNQKIGQSCTQLVNILLSDIEAYDFIDSKNPDFIIKFSLHINQLLLRIQQNTFTKNPITQHIKFSCPLIFECAIDIASRINEHLKLTISEDEVGYIALHLGSMLIEQTGNKIRCILISPAYHNTSEKLITKLSTYFNDSIVISGFFSSFEQVNLQYNEQYDLIISTLPIPNHAMTDSLVINPIVRDRDISQIKFKLDRMMLDRKKDKIINDLLKISTPDLFFINQKMDYKFETKKDVIIHLTTEMIQAGCVNSDFQEAVFEREKNYSTRFGQIAVPHSMKMDAIKTSLSICICPKPINWDEGDVNLILLFAIAKEDRMIFYDIFDNLLVLLLENQNLLTILPSQNFNEFIQNMKAII</sequence>
<dbReference type="InterPro" id="IPR002178">
    <property type="entry name" value="PTS_EIIA_type-2_dom"/>
</dbReference>
<dbReference type="PROSITE" id="PS51094">
    <property type="entry name" value="PTS_EIIA_TYPE_2"/>
    <property type="match status" value="1"/>
</dbReference>
<protein>
    <submittedName>
        <fullName evidence="7">Lichenan operon transcriptional antiterminator</fullName>
    </submittedName>
</protein>
<keyword evidence="4" id="KW-0804">Transcription</keyword>
<reference evidence="8" key="1">
    <citation type="submission" date="2016-10" db="EMBL/GenBank/DDBJ databases">
        <authorList>
            <person name="Varghese N."/>
            <person name="Submissions S."/>
        </authorList>
    </citation>
    <scope>NUCLEOTIDE SEQUENCE [LARGE SCALE GENOMIC DNA]</scope>
    <source>
        <strain evidence="8">DSM 18579</strain>
    </source>
</reference>
<organism evidence="7 8">
    <name type="scientific">Thorsellia anophelis DSM 18579</name>
    <dbReference type="NCBI Taxonomy" id="1123402"/>
    <lineage>
        <taxon>Bacteria</taxon>
        <taxon>Pseudomonadati</taxon>
        <taxon>Pseudomonadota</taxon>
        <taxon>Gammaproteobacteria</taxon>
        <taxon>Enterobacterales</taxon>
        <taxon>Thorselliaceae</taxon>
        <taxon>Thorsellia</taxon>
    </lineage>
</organism>
<dbReference type="PROSITE" id="PS51372">
    <property type="entry name" value="PRD_2"/>
    <property type="match status" value="1"/>
</dbReference>
<dbReference type="STRING" id="1123402.SAMN02583745_02662"/>
<evidence type="ECO:0000256" key="2">
    <source>
        <dbReference type="ARBA" id="ARBA00023015"/>
    </source>
</evidence>
<evidence type="ECO:0000256" key="1">
    <source>
        <dbReference type="ARBA" id="ARBA00022737"/>
    </source>
</evidence>
<evidence type="ECO:0000256" key="3">
    <source>
        <dbReference type="ARBA" id="ARBA00023159"/>
    </source>
</evidence>
<keyword evidence="8" id="KW-1185">Reference proteome</keyword>
<dbReference type="Gene3D" id="1.10.1790.10">
    <property type="entry name" value="PRD domain"/>
    <property type="match status" value="1"/>
</dbReference>
<dbReference type="InterPro" id="IPR050661">
    <property type="entry name" value="BglG_antiterminators"/>
</dbReference>
<feature type="domain" description="PTS EIIA type-2" evidence="5">
    <location>
        <begin position="501"/>
        <end position="643"/>
    </location>
</feature>
<keyword evidence="1" id="KW-0677">Repeat</keyword>
<feature type="domain" description="PRD" evidence="6">
    <location>
        <begin position="291"/>
        <end position="397"/>
    </location>
</feature>
<gene>
    <name evidence="7" type="ORF">SAMN02583745_02662</name>
</gene>
<dbReference type="InterPro" id="IPR011608">
    <property type="entry name" value="PRD"/>
</dbReference>
<dbReference type="OrthoDB" id="6628642at2"/>